<dbReference type="PANTHER" id="PTHR43333:SF1">
    <property type="entry name" value="D-ISOMER SPECIFIC 2-HYDROXYACID DEHYDROGENASE NAD-BINDING DOMAIN-CONTAINING PROTEIN"/>
    <property type="match status" value="1"/>
</dbReference>
<sequence length="315" mass="32850">MTRPLVAAVQLPEAAARAWLGGIANLDLRIIQADLSAPPGDVECLMVAPEAYGGPLVRPPSWPGPIRWVQLLSTGLDGYPDWLFDGVTVTTMHGVNAVAVAEFAMGAILAEARRIPEVWEEGQAWPRNGSAGPSSAGLAGATLGIVGFGAIGAAIARRALAFDMEVQAIRASDAPLPDGVRRAASLDDLFATSDHVVLALPSSASTVGLVDAALLAKAKPGLHFVNIARGDLVDERALRDALDSGVVGRATLDVLRQEPPPTDHPLLGHPRVRISPHVSAHTPGAINGMAARVRCNIDAYRSGRPLEGVLSDKTS</sequence>
<dbReference type="Gene3D" id="3.40.50.720">
    <property type="entry name" value="NAD(P)-binding Rossmann-like Domain"/>
    <property type="match status" value="2"/>
</dbReference>
<dbReference type="InterPro" id="IPR006140">
    <property type="entry name" value="D-isomer_DH_NAD-bd"/>
</dbReference>
<dbReference type="InterPro" id="IPR036291">
    <property type="entry name" value="NAD(P)-bd_dom_sf"/>
</dbReference>
<evidence type="ECO:0000256" key="2">
    <source>
        <dbReference type="ARBA" id="ARBA00023027"/>
    </source>
</evidence>
<dbReference type="GO" id="GO:0016491">
    <property type="term" value="F:oxidoreductase activity"/>
    <property type="evidence" value="ECO:0007669"/>
    <property type="project" value="UniProtKB-KW"/>
</dbReference>
<evidence type="ECO:0000256" key="1">
    <source>
        <dbReference type="ARBA" id="ARBA00023002"/>
    </source>
</evidence>
<evidence type="ECO:0000259" key="3">
    <source>
        <dbReference type="Pfam" id="PF02826"/>
    </source>
</evidence>
<evidence type="ECO:0000313" key="5">
    <source>
        <dbReference type="Proteomes" id="UP000190044"/>
    </source>
</evidence>
<dbReference type="RefSeq" id="WP_079639940.1">
    <property type="nucleotide sequence ID" value="NZ_FUYP01000034.1"/>
</dbReference>
<keyword evidence="1" id="KW-0560">Oxidoreductase</keyword>
<accession>A0A1T5FF35</accession>
<reference evidence="5" key="1">
    <citation type="submission" date="2017-02" db="EMBL/GenBank/DDBJ databases">
        <authorList>
            <person name="Varghese N."/>
            <person name="Submissions S."/>
        </authorList>
    </citation>
    <scope>NUCLEOTIDE SEQUENCE [LARGE SCALE GENOMIC DNA]</scope>
    <source>
        <strain evidence="5">R11H</strain>
    </source>
</reference>
<keyword evidence="2" id="KW-0520">NAD</keyword>
<dbReference type="OrthoDB" id="9787219at2"/>
<protein>
    <submittedName>
        <fullName evidence="4">Phosphoglycerate dehydrogenase</fullName>
    </submittedName>
</protein>
<evidence type="ECO:0000313" key="4">
    <source>
        <dbReference type="EMBL" id="SKB94781.1"/>
    </source>
</evidence>
<dbReference type="PANTHER" id="PTHR43333">
    <property type="entry name" value="2-HACID_DH_C DOMAIN-CONTAINING PROTEIN"/>
    <property type="match status" value="1"/>
</dbReference>
<proteinExistence type="predicted"/>
<feature type="domain" description="D-isomer specific 2-hydroxyacid dehydrogenase NAD-binding" evidence="3">
    <location>
        <begin position="106"/>
        <end position="279"/>
    </location>
</feature>
<dbReference type="GO" id="GO:0051287">
    <property type="term" value="F:NAD binding"/>
    <property type="evidence" value="ECO:0007669"/>
    <property type="project" value="InterPro"/>
</dbReference>
<dbReference type="AlphaFoldDB" id="A0A1T5FF35"/>
<name>A0A1T5FF35_9SPHN</name>
<gene>
    <name evidence="4" type="ORF">SAMN06295937_103414</name>
</gene>
<keyword evidence="5" id="KW-1185">Reference proteome</keyword>
<dbReference type="SUPFAM" id="SSF51735">
    <property type="entry name" value="NAD(P)-binding Rossmann-fold domains"/>
    <property type="match status" value="1"/>
</dbReference>
<dbReference type="EMBL" id="FUYP01000034">
    <property type="protein sequence ID" value="SKB94781.1"/>
    <property type="molecule type" value="Genomic_DNA"/>
</dbReference>
<dbReference type="Pfam" id="PF02826">
    <property type="entry name" value="2-Hacid_dh_C"/>
    <property type="match status" value="1"/>
</dbReference>
<organism evidence="4 5">
    <name type="scientific">Sphingopyxis flava</name>
    <dbReference type="NCBI Taxonomy" id="1507287"/>
    <lineage>
        <taxon>Bacteria</taxon>
        <taxon>Pseudomonadati</taxon>
        <taxon>Pseudomonadota</taxon>
        <taxon>Alphaproteobacteria</taxon>
        <taxon>Sphingomonadales</taxon>
        <taxon>Sphingomonadaceae</taxon>
        <taxon>Sphingopyxis</taxon>
    </lineage>
</organism>
<dbReference type="Proteomes" id="UP000190044">
    <property type="component" value="Unassembled WGS sequence"/>
</dbReference>